<dbReference type="InterPro" id="IPR042099">
    <property type="entry name" value="ANL_N_sf"/>
</dbReference>
<reference evidence="13 14" key="1">
    <citation type="submission" date="2020-08" db="EMBL/GenBank/DDBJ databases">
        <title>Aphidius gifuensis genome sequencing and assembly.</title>
        <authorList>
            <person name="Du Z."/>
        </authorList>
    </citation>
    <scope>NUCLEOTIDE SEQUENCE [LARGE SCALE GENOMIC DNA]</scope>
    <source>
        <strain evidence="13">YNYX2018</strain>
        <tissue evidence="13">Adults</tissue>
    </source>
</reference>
<sequence>MLAQVNTDYLDSKVQDDTDMTLDSCIVRSKCPRKGDESDLIVNKNPYYSKIYDEIFKKSIEYPDEFWGEVAQCVEWSKPWKKVLDNTNEPFTKWYVGGELNACHNAVDRHVLSGYGKKIALIHDSPLTSTIRKVSYDELLDKTSKLAGALFDMGVRKGDRVLIYMPLIPETIIAILASARLGAVHSVVFGGFAPKELATRIDHAEPKVIIAASCGLEPTKIIQYTTMIDEAMDLISVRKPKCIVYQRKNVWEEKLKNYQYDWNDLVSKSKPHVCVPVEANDPLYILYTSGTTDKPKGVLRPIGGHIATLCWTMKAIYGMDKNSIWWAASDLGWVVGLSYICYAPLLYGATSVMYEGKPDRTPDASQYFRLIEQHGVNALFTVPTVFRILRRADPETKLGKQYSTKSLKTVFVAGEHCDYEAKCWAEKVFKVPILNHWWQTETGHAITASCLGFGHSTNPPKHTTGMPFPGYNVQVLRKDGSKATANELGRIVVKLPLPPGTMSTLYKASDRFEEIYFSKYPGYYDTMDAGYIDEYGYVYVTARDDDVINVAGHRLSTSALEDVVLSHPDIVDTAVVGVPESSKGEIPLCLYVMKNDSAKNESEINQELIKSIRKLIGPIASFKLAAAVKALPRTRSGKTIRKSIADLARSRTIKMPSTIEDPNVFADIKRALKKLGYAKNAPDPQ</sequence>
<feature type="domain" description="AMP-dependent synthetase/ligase" evidence="10">
    <location>
        <begin position="114"/>
        <end position="496"/>
    </location>
</feature>
<dbReference type="AlphaFoldDB" id="A0A835CU92"/>
<evidence type="ECO:0000259" key="11">
    <source>
        <dbReference type="Pfam" id="PF13193"/>
    </source>
</evidence>
<keyword evidence="14" id="KW-1185">Reference proteome</keyword>
<dbReference type="EC" id="6.2.1.1" evidence="4"/>
<dbReference type="OrthoDB" id="1706066at2759"/>
<feature type="domain" description="Acetyl-coenzyme A synthetase N-terminal" evidence="12">
    <location>
        <begin position="52"/>
        <end position="106"/>
    </location>
</feature>
<gene>
    <name evidence="13" type="ORF">HCN44_011367</name>
</gene>
<name>A0A835CU92_APHGI</name>
<dbReference type="Gene3D" id="3.30.300.30">
    <property type="match status" value="1"/>
</dbReference>
<comment type="catalytic activity">
    <reaction evidence="1">
        <text>acetate + ATP + CoA = acetyl-CoA + AMP + diphosphate</text>
        <dbReference type="Rhea" id="RHEA:23176"/>
        <dbReference type="ChEBI" id="CHEBI:30089"/>
        <dbReference type="ChEBI" id="CHEBI:30616"/>
        <dbReference type="ChEBI" id="CHEBI:33019"/>
        <dbReference type="ChEBI" id="CHEBI:57287"/>
        <dbReference type="ChEBI" id="CHEBI:57288"/>
        <dbReference type="ChEBI" id="CHEBI:456215"/>
        <dbReference type="EC" id="6.2.1.1"/>
    </reaction>
    <physiologicalReaction direction="left-to-right" evidence="1">
        <dbReference type="Rhea" id="RHEA:23177"/>
    </physiologicalReaction>
</comment>
<proteinExistence type="inferred from homology"/>
<comment type="catalytic activity">
    <reaction evidence="8">
        <text>butanoate + ATP + CoA = butanoyl-CoA + AMP + diphosphate</text>
        <dbReference type="Rhea" id="RHEA:46172"/>
        <dbReference type="ChEBI" id="CHEBI:17968"/>
        <dbReference type="ChEBI" id="CHEBI:30616"/>
        <dbReference type="ChEBI" id="CHEBI:33019"/>
        <dbReference type="ChEBI" id="CHEBI:57287"/>
        <dbReference type="ChEBI" id="CHEBI:57371"/>
        <dbReference type="ChEBI" id="CHEBI:456215"/>
    </reaction>
    <physiologicalReaction direction="left-to-right" evidence="8">
        <dbReference type="Rhea" id="RHEA:46173"/>
    </physiologicalReaction>
</comment>
<comment type="catalytic activity">
    <reaction evidence="9">
        <text>propanoate + ATP + CoA = propanoyl-CoA + AMP + diphosphate</text>
        <dbReference type="Rhea" id="RHEA:20373"/>
        <dbReference type="ChEBI" id="CHEBI:17272"/>
        <dbReference type="ChEBI" id="CHEBI:30616"/>
        <dbReference type="ChEBI" id="CHEBI:33019"/>
        <dbReference type="ChEBI" id="CHEBI:57287"/>
        <dbReference type="ChEBI" id="CHEBI:57392"/>
        <dbReference type="ChEBI" id="CHEBI:456215"/>
        <dbReference type="EC" id="6.2.1.17"/>
    </reaction>
    <physiologicalReaction direction="left-to-right" evidence="9">
        <dbReference type="Rhea" id="RHEA:20374"/>
    </physiologicalReaction>
</comment>
<evidence type="ECO:0000259" key="10">
    <source>
        <dbReference type="Pfam" id="PF00501"/>
    </source>
</evidence>
<comment type="similarity">
    <text evidence="2">Belongs to the ATP-dependent AMP-binding enzyme family.</text>
</comment>
<dbReference type="FunFam" id="3.40.50.12780:FF:000011">
    <property type="entry name" value="Acetyl-coenzyme A synthetase 2-like, mitochondrial"/>
    <property type="match status" value="1"/>
</dbReference>
<feature type="domain" description="AMP-binding enzyme C-terminal" evidence="11">
    <location>
        <begin position="560"/>
        <end position="638"/>
    </location>
</feature>
<comment type="caution">
    <text evidence="13">The sequence shown here is derived from an EMBL/GenBank/DDBJ whole genome shotgun (WGS) entry which is preliminary data.</text>
</comment>
<protein>
    <recommendedName>
        <fullName evidence="6">Acyl-CoA synthetase short-chain family member 3, mitochondrial</fullName>
        <ecNumber evidence="4">6.2.1.1</ecNumber>
        <ecNumber evidence="3">6.2.1.17</ecNumber>
    </recommendedName>
    <alternativeName>
        <fullName evidence="7">Acetate--CoA ligase 3</fullName>
    </alternativeName>
    <alternativeName>
        <fullName evidence="5">Propionate--CoA ligase</fullName>
    </alternativeName>
</protein>
<evidence type="ECO:0000256" key="9">
    <source>
        <dbReference type="ARBA" id="ARBA00049004"/>
    </source>
</evidence>
<dbReference type="GO" id="GO:0003987">
    <property type="term" value="F:acetate-CoA ligase activity"/>
    <property type="evidence" value="ECO:0007669"/>
    <property type="project" value="UniProtKB-EC"/>
</dbReference>
<evidence type="ECO:0000256" key="2">
    <source>
        <dbReference type="ARBA" id="ARBA00006432"/>
    </source>
</evidence>
<dbReference type="InterPro" id="IPR000873">
    <property type="entry name" value="AMP-dep_synth/lig_dom"/>
</dbReference>
<organism evidence="13 14">
    <name type="scientific">Aphidius gifuensis</name>
    <name type="common">Parasitoid wasp</name>
    <dbReference type="NCBI Taxonomy" id="684658"/>
    <lineage>
        <taxon>Eukaryota</taxon>
        <taxon>Metazoa</taxon>
        <taxon>Ecdysozoa</taxon>
        <taxon>Arthropoda</taxon>
        <taxon>Hexapoda</taxon>
        <taxon>Insecta</taxon>
        <taxon>Pterygota</taxon>
        <taxon>Neoptera</taxon>
        <taxon>Endopterygota</taxon>
        <taxon>Hymenoptera</taxon>
        <taxon>Apocrita</taxon>
        <taxon>Ichneumonoidea</taxon>
        <taxon>Braconidae</taxon>
        <taxon>Aphidiinae</taxon>
        <taxon>Aphidius</taxon>
    </lineage>
</organism>
<dbReference type="PANTHER" id="PTHR43347:SF3">
    <property type="entry name" value="ACYL-COA SYNTHETASE SHORT-CHAIN FAMILY MEMBER 3, MITOCHONDRIAL"/>
    <property type="match status" value="1"/>
</dbReference>
<evidence type="ECO:0000313" key="13">
    <source>
        <dbReference type="EMBL" id="KAF7994098.1"/>
    </source>
</evidence>
<accession>A0A835CU92</accession>
<dbReference type="Pfam" id="PF13193">
    <property type="entry name" value="AMP-binding_C"/>
    <property type="match status" value="1"/>
</dbReference>
<dbReference type="EMBL" id="JACMRX010000003">
    <property type="protein sequence ID" value="KAF7994098.1"/>
    <property type="molecule type" value="Genomic_DNA"/>
</dbReference>
<dbReference type="Pfam" id="PF00501">
    <property type="entry name" value="AMP-binding"/>
    <property type="match status" value="1"/>
</dbReference>
<dbReference type="Pfam" id="PF16177">
    <property type="entry name" value="ACAS_N"/>
    <property type="match status" value="1"/>
</dbReference>
<evidence type="ECO:0000256" key="7">
    <source>
        <dbReference type="ARBA" id="ARBA00042755"/>
    </source>
</evidence>
<evidence type="ECO:0000313" key="14">
    <source>
        <dbReference type="Proteomes" id="UP000639338"/>
    </source>
</evidence>
<dbReference type="GO" id="GO:0050218">
    <property type="term" value="F:propionate-CoA ligase activity"/>
    <property type="evidence" value="ECO:0007669"/>
    <property type="project" value="UniProtKB-EC"/>
</dbReference>
<dbReference type="Gene3D" id="3.40.50.12780">
    <property type="entry name" value="N-terminal domain of ligase-like"/>
    <property type="match status" value="1"/>
</dbReference>
<evidence type="ECO:0000256" key="5">
    <source>
        <dbReference type="ARBA" id="ARBA00029726"/>
    </source>
</evidence>
<dbReference type="PANTHER" id="PTHR43347">
    <property type="entry name" value="ACYL-COA SYNTHETASE"/>
    <property type="match status" value="1"/>
</dbReference>
<evidence type="ECO:0000256" key="4">
    <source>
        <dbReference type="ARBA" id="ARBA00013275"/>
    </source>
</evidence>
<dbReference type="InterPro" id="IPR045851">
    <property type="entry name" value="AMP-bd_C_sf"/>
</dbReference>
<dbReference type="InterPro" id="IPR025110">
    <property type="entry name" value="AMP-bd_C"/>
</dbReference>
<dbReference type="EC" id="6.2.1.17" evidence="3"/>
<dbReference type="InterPro" id="IPR032387">
    <property type="entry name" value="ACAS_N"/>
</dbReference>
<evidence type="ECO:0000256" key="1">
    <source>
        <dbReference type="ARBA" id="ARBA00001884"/>
    </source>
</evidence>
<evidence type="ECO:0000256" key="8">
    <source>
        <dbReference type="ARBA" id="ARBA00047935"/>
    </source>
</evidence>
<evidence type="ECO:0000256" key="3">
    <source>
        <dbReference type="ARBA" id="ARBA00012985"/>
    </source>
</evidence>
<evidence type="ECO:0000256" key="6">
    <source>
        <dbReference type="ARBA" id="ARBA00040004"/>
    </source>
</evidence>
<evidence type="ECO:0000259" key="12">
    <source>
        <dbReference type="Pfam" id="PF16177"/>
    </source>
</evidence>
<dbReference type="GO" id="GO:0005759">
    <property type="term" value="C:mitochondrial matrix"/>
    <property type="evidence" value="ECO:0007669"/>
    <property type="project" value="TreeGrafter"/>
</dbReference>
<dbReference type="Proteomes" id="UP000639338">
    <property type="component" value="Unassembled WGS sequence"/>
</dbReference>
<dbReference type="SUPFAM" id="SSF56801">
    <property type="entry name" value="Acetyl-CoA synthetase-like"/>
    <property type="match status" value="1"/>
</dbReference>